<keyword evidence="3" id="KW-1185">Reference proteome</keyword>
<organism evidence="2 3">
    <name type="scientific">Aureobasidium pullulans</name>
    <name type="common">Black yeast</name>
    <name type="synonym">Pullularia pullulans</name>
    <dbReference type="NCBI Taxonomy" id="5580"/>
    <lineage>
        <taxon>Eukaryota</taxon>
        <taxon>Fungi</taxon>
        <taxon>Dikarya</taxon>
        <taxon>Ascomycota</taxon>
        <taxon>Pezizomycotina</taxon>
        <taxon>Dothideomycetes</taxon>
        <taxon>Dothideomycetidae</taxon>
        <taxon>Dothideales</taxon>
        <taxon>Saccotheciaceae</taxon>
        <taxon>Aureobasidium</taxon>
    </lineage>
</organism>
<name>A0ABR0TA78_AURPU</name>
<evidence type="ECO:0000313" key="2">
    <source>
        <dbReference type="EMBL" id="KAK6001333.1"/>
    </source>
</evidence>
<feature type="compositionally biased region" description="Polar residues" evidence="1">
    <location>
        <begin position="119"/>
        <end position="133"/>
    </location>
</feature>
<feature type="compositionally biased region" description="Basic and acidic residues" evidence="1">
    <location>
        <begin position="108"/>
        <end position="118"/>
    </location>
</feature>
<protein>
    <submittedName>
        <fullName evidence="2">Uncharacterized protein</fullName>
    </submittedName>
</protein>
<accession>A0ABR0TA78</accession>
<dbReference type="Proteomes" id="UP001341245">
    <property type="component" value="Unassembled WGS sequence"/>
</dbReference>
<proteinExistence type="predicted"/>
<evidence type="ECO:0000256" key="1">
    <source>
        <dbReference type="SAM" id="MobiDB-lite"/>
    </source>
</evidence>
<feature type="compositionally biased region" description="Acidic residues" evidence="1">
    <location>
        <begin position="150"/>
        <end position="160"/>
    </location>
</feature>
<sequence length="160" mass="16872">MTTNPNLLFALGGIASTPIYTSAIPTTVATPLGLHMTLARAKDPRHGCINGVKFSTCKMCAGHVLRGKVPCTRCTGTGFVGARCNACVVGALLAQKVLIKEIAADFRAEDDKRAESHQKQVSTTEDMPGSKQSSAEKDTGGKETMAENVASEEAETSEEE</sequence>
<reference evidence="2 3" key="1">
    <citation type="submission" date="2023-11" db="EMBL/GenBank/DDBJ databases">
        <title>Draft genome sequence and annotation of the polyextremotolerant black yeast-like fungus Aureobasidium pullulans NRRL 62042.</title>
        <authorList>
            <person name="Dielentheis-Frenken M.R.E."/>
            <person name="Wibberg D."/>
            <person name="Blank L.M."/>
            <person name="Tiso T."/>
        </authorList>
    </citation>
    <scope>NUCLEOTIDE SEQUENCE [LARGE SCALE GENOMIC DNA]</scope>
    <source>
        <strain evidence="2 3">NRRL 62042</strain>
    </source>
</reference>
<comment type="caution">
    <text evidence="2">The sequence shown here is derived from an EMBL/GenBank/DDBJ whole genome shotgun (WGS) entry which is preliminary data.</text>
</comment>
<feature type="region of interest" description="Disordered" evidence="1">
    <location>
        <begin position="108"/>
        <end position="160"/>
    </location>
</feature>
<gene>
    <name evidence="2" type="ORF">QM012_002664</name>
</gene>
<dbReference type="EMBL" id="JASGXD010000014">
    <property type="protein sequence ID" value="KAK6001333.1"/>
    <property type="molecule type" value="Genomic_DNA"/>
</dbReference>
<evidence type="ECO:0000313" key="3">
    <source>
        <dbReference type="Proteomes" id="UP001341245"/>
    </source>
</evidence>
<feature type="compositionally biased region" description="Basic and acidic residues" evidence="1">
    <location>
        <begin position="134"/>
        <end position="145"/>
    </location>
</feature>